<keyword evidence="1" id="KW-0472">Membrane</keyword>
<keyword evidence="1" id="KW-1133">Transmembrane helix</keyword>
<dbReference type="EMBL" id="VSSQ01000185">
    <property type="protein sequence ID" value="MPL84146.1"/>
    <property type="molecule type" value="Genomic_DNA"/>
</dbReference>
<reference evidence="2" key="1">
    <citation type="submission" date="2019-08" db="EMBL/GenBank/DDBJ databases">
        <authorList>
            <person name="Kucharzyk K."/>
            <person name="Murdoch R.W."/>
            <person name="Higgins S."/>
            <person name="Loffler F."/>
        </authorList>
    </citation>
    <scope>NUCLEOTIDE SEQUENCE</scope>
</reference>
<feature type="transmembrane region" description="Helical" evidence="1">
    <location>
        <begin position="12"/>
        <end position="31"/>
    </location>
</feature>
<evidence type="ECO:0000256" key="1">
    <source>
        <dbReference type="SAM" id="Phobius"/>
    </source>
</evidence>
<accession>A0A644UYH8</accession>
<comment type="caution">
    <text evidence="2">The sequence shown here is derived from an EMBL/GenBank/DDBJ whole genome shotgun (WGS) entry which is preliminary data.</text>
</comment>
<keyword evidence="1" id="KW-0812">Transmembrane</keyword>
<evidence type="ECO:0000313" key="2">
    <source>
        <dbReference type="EMBL" id="MPL84146.1"/>
    </source>
</evidence>
<organism evidence="2">
    <name type="scientific">bioreactor metagenome</name>
    <dbReference type="NCBI Taxonomy" id="1076179"/>
    <lineage>
        <taxon>unclassified sequences</taxon>
        <taxon>metagenomes</taxon>
        <taxon>ecological metagenomes</taxon>
    </lineage>
</organism>
<gene>
    <name evidence="2" type="ORF">SDC9_30110</name>
</gene>
<sequence length="127" mass="14670">MDKYKTKLFVNLSAVKVLLFFLFISICFSCLKEDDLKQNGRVNISFTNKHPDIILSVYSIDNEITPIYEVTMDNRVDIEIPLNVGNYILKPYSSSAFYGKTGFQIMKDNTTYIEFDKNNIGIVRFSN</sequence>
<protein>
    <submittedName>
        <fullName evidence="2">Uncharacterized protein</fullName>
    </submittedName>
</protein>
<proteinExistence type="predicted"/>
<dbReference type="AlphaFoldDB" id="A0A644UYH8"/>
<name>A0A644UYH8_9ZZZZ</name>